<sequence length="92" mass="10692">MVERTPVILGLSRQAKMYGLPMPYFLAVGGLTMLPFIWVKWLPWLLTAPLWYGLAKIVTIINPNGHRVVAVIWTKTRPVISLNKKKRFRRYV</sequence>
<evidence type="ECO:0000313" key="6">
    <source>
        <dbReference type="EMBL" id="REG28214.1"/>
    </source>
</evidence>
<name>A0AAQ0HCX9_PARVE</name>
<comment type="caution">
    <text evidence="6">The sequence shown here is derived from an EMBL/GenBank/DDBJ whole genome shotgun (WGS) entry which is preliminary data.</text>
</comment>
<evidence type="ECO:0000256" key="5">
    <source>
        <dbReference type="SAM" id="Phobius"/>
    </source>
</evidence>
<evidence type="ECO:0000256" key="3">
    <source>
        <dbReference type="ARBA" id="ARBA00022989"/>
    </source>
</evidence>
<evidence type="ECO:0000256" key="2">
    <source>
        <dbReference type="ARBA" id="ARBA00022692"/>
    </source>
</evidence>
<keyword evidence="4 5" id="KW-0472">Membrane</keyword>
<dbReference type="Proteomes" id="UP000256794">
    <property type="component" value="Unassembled WGS sequence"/>
</dbReference>
<evidence type="ECO:0000313" key="7">
    <source>
        <dbReference type="Proteomes" id="UP000256794"/>
    </source>
</evidence>
<dbReference type="InterPro" id="IPR007792">
    <property type="entry name" value="T4SS_VirB3/TrbD/AvhB"/>
</dbReference>
<dbReference type="AlphaFoldDB" id="A0AAQ0HCX9"/>
<keyword evidence="7" id="KW-1185">Reference proteome</keyword>
<accession>A0AAQ0HCX9</accession>
<organism evidence="6 7">
    <name type="scientific">Paracoccus versutus</name>
    <name type="common">Thiobacillus versutus</name>
    <dbReference type="NCBI Taxonomy" id="34007"/>
    <lineage>
        <taxon>Bacteria</taxon>
        <taxon>Pseudomonadati</taxon>
        <taxon>Pseudomonadota</taxon>
        <taxon>Alphaproteobacteria</taxon>
        <taxon>Rhodobacterales</taxon>
        <taxon>Paracoccaceae</taxon>
        <taxon>Paracoccus</taxon>
    </lineage>
</organism>
<evidence type="ECO:0000256" key="4">
    <source>
        <dbReference type="ARBA" id="ARBA00023136"/>
    </source>
</evidence>
<gene>
    <name evidence="6" type="ORF">ATH84_106512</name>
</gene>
<feature type="transmembrane region" description="Helical" evidence="5">
    <location>
        <begin position="21"/>
        <end position="41"/>
    </location>
</feature>
<reference evidence="6 7" key="1">
    <citation type="submission" date="2018-08" db="EMBL/GenBank/DDBJ databases">
        <title>Genomic Encyclopedia of Archaeal and Bacterial Type Strains, Phase II (KMG-II): from individual species to whole genera.</title>
        <authorList>
            <person name="Goeker M."/>
        </authorList>
    </citation>
    <scope>NUCLEOTIDE SEQUENCE [LARGE SCALE GENOMIC DNA]</scope>
    <source>
        <strain evidence="6 7">DSM 582</strain>
    </source>
</reference>
<keyword evidence="3 5" id="KW-1133">Transmembrane helix</keyword>
<dbReference type="EMBL" id="QUMX01000065">
    <property type="protein sequence ID" value="REG28214.1"/>
    <property type="molecule type" value="Genomic_DNA"/>
</dbReference>
<protein>
    <submittedName>
        <fullName evidence="6">Type IV secretory pathway VirB3-like protein</fullName>
    </submittedName>
</protein>
<evidence type="ECO:0000256" key="1">
    <source>
        <dbReference type="ARBA" id="ARBA00004370"/>
    </source>
</evidence>
<proteinExistence type="predicted"/>
<keyword evidence="2 5" id="KW-0812">Transmembrane</keyword>
<dbReference type="RefSeq" id="WP_116171320.1">
    <property type="nucleotide sequence ID" value="NZ_CP035285.1"/>
</dbReference>
<dbReference type="Pfam" id="PF05101">
    <property type="entry name" value="VirB3"/>
    <property type="match status" value="1"/>
</dbReference>
<dbReference type="GO" id="GO:0016020">
    <property type="term" value="C:membrane"/>
    <property type="evidence" value="ECO:0007669"/>
    <property type="project" value="UniProtKB-SubCell"/>
</dbReference>
<comment type="subcellular location">
    <subcellularLocation>
        <location evidence="1">Membrane</location>
    </subcellularLocation>
</comment>